<evidence type="ECO:0000313" key="2">
    <source>
        <dbReference type="EMBL" id="GLQ17285.1"/>
    </source>
</evidence>
<dbReference type="PRINTS" id="PR00111">
    <property type="entry name" value="ABHYDROLASE"/>
</dbReference>
<keyword evidence="3" id="KW-1185">Reference proteome</keyword>
<protein>
    <recommendedName>
        <fullName evidence="1">AB hydrolase-1 domain-containing protein</fullName>
    </recommendedName>
</protein>
<evidence type="ECO:0000313" key="3">
    <source>
        <dbReference type="Proteomes" id="UP001161405"/>
    </source>
</evidence>
<dbReference type="EMBL" id="BSNI01000002">
    <property type="protein sequence ID" value="GLQ17285.1"/>
    <property type="molecule type" value="Genomic_DNA"/>
</dbReference>
<dbReference type="SUPFAM" id="SSF53474">
    <property type="entry name" value="alpha/beta-Hydrolases"/>
    <property type="match status" value="1"/>
</dbReference>
<name>A0ABQ5USI5_9HYPH</name>
<reference evidence="2" key="2">
    <citation type="submission" date="2023-01" db="EMBL/GenBank/DDBJ databases">
        <title>Draft genome sequence of Maritalea porphyrae strain NBRC 107169.</title>
        <authorList>
            <person name="Sun Q."/>
            <person name="Mori K."/>
        </authorList>
    </citation>
    <scope>NUCLEOTIDE SEQUENCE</scope>
    <source>
        <strain evidence="2">NBRC 107169</strain>
    </source>
</reference>
<dbReference type="Pfam" id="PF00561">
    <property type="entry name" value="Abhydrolase_1"/>
    <property type="match status" value="1"/>
</dbReference>
<dbReference type="InterPro" id="IPR000639">
    <property type="entry name" value="Epox_hydrolase-like"/>
</dbReference>
<dbReference type="Gene3D" id="3.40.50.1820">
    <property type="entry name" value="alpha/beta hydrolase"/>
    <property type="match status" value="1"/>
</dbReference>
<comment type="caution">
    <text evidence="2">The sequence shown here is derived from an EMBL/GenBank/DDBJ whole genome shotgun (WGS) entry which is preliminary data.</text>
</comment>
<sequence>MNDRAKNFIERKGHHIAFTTYGDKSDLPLVICHGLAANGTQFISDAEYFAQQGFYVIVPDLRGHGQSQLLVDPNLLEFSIPELASDVIAVLDHMGLDQVHFVGNSLGGVIGLQLMGEHSNRLATFASFGTAYALNSSPIAIWLLPRMLKLLGSRIVAAMGAKSTSDNPDVQAIVHKIYAESNLQVVARISAEIGKYDLIDNAIAFKKPLLMLRGAKDKTVNSELGPTLERMHALENFKLVEIENAGHCANLDAPDLVRSELLKHFAKA</sequence>
<dbReference type="RefSeq" id="WP_284363301.1">
    <property type="nucleotide sequence ID" value="NZ_BSNI01000002.1"/>
</dbReference>
<dbReference type="InterPro" id="IPR029058">
    <property type="entry name" value="AB_hydrolase_fold"/>
</dbReference>
<feature type="domain" description="AB hydrolase-1" evidence="1">
    <location>
        <begin position="28"/>
        <end position="134"/>
    </location>
</feature>
<dbReference type="PRINTS" id="PR00412">
    <property type="entry name" value="EPOXHYDRLASE"/>
</dbReference>
<accession>A0ABQ5USI5</accession>
<dbReference type="InterPro" id="IPR050266">
    <property type="entry name" value="AB_hydrolase_sf"/>
</dbReference>
<organism evidence="2 3">
    <name type="scientific">Maritalea porphyrae</name>
    <dbReference type="NCBI Taxonomy" id="880732"/>
    <lineage>
        <taxon>Bacteria</taxon>
        <taxon>Pseudomonadati</taxon>
        <taxon>Pseudomonadota</taxon>
        <taxon>Alphaproteobacteria</taxon>
        <taxon>Hyphomicrobiales</taxon>
        <taxon>Devosiaceae</taxon>
        <taxon>Maritalea</taxon>
    </lineage>
</organism>
<dbReference type="PANTHER" id="PTHR43798">
    <property type="entry name" value="MONOACYLGLYCEROL LIPASE"/>
    <property type="match status" value="1"/>
</dbReference>
<proteinExistence type="predicted"/>
<gene>
    <name evidence="2" type="ORF">GCM10007879_15340</name>
</gene>
<dbReference type="Proteomes" id="UP001161405">
    <property type="component" value="Unassembled WGS sequence"/>
</dbReference>
<reference evidence="2" key="1">
    <citation type="journal article" date="2014" name="Int. J. Syst. Evol. Microbiol.">
        <title>Complete genome of a new Firmicutes species belonging to the dominant human colonic microbiota ('Ruminococcus bicirculans') reveals two chromosomes and a selective capacity to utilize plant glucans.</title>
        <authorList>
            <consortium name="NISC Comparative Sequencing Program"/>
            <person name="Wegmann U."/>
            <person name="Louis P."/>
            <person name="Goesmann A."/>
            <person name="Henrissat B."/>
            <person name="Duncan S.H."/>
            <person name="Flint H.J."/>
        </authorList>
    </citation>
    <scope>NUCLEOTIDE SEQUENCE</scope>
    <source>
        <strain evidence="2">NBRC 107169</strain>
    </source>
</reference>
<dbReference type="InterPro" id="IPR000073">
    <property type="entry name" value="AB_hydrolase_1"/>
</dbReference>
<evidence type="ECO:0000259" key="1">
    <source>
        <dbReference type="Pfam" id="PF00561"/>
    </source>
</evidence>